<evidence type="ECO:0000259" key="1">
    <source>
        <dbReference type="Pfam" id="PF11706"/>
    </source>
</evidence>
<dbReference type="InterPro" id="IPR021005">
    <property type="entry name" value="Znf_CGNR"/>
</dbReference>
<protein>
    <recommendedName>
        <fullName evidence="1">Zinc finger CGNR domain-containing protein</fullName>
    </recommendedName>
</protein>
<name>A0A0H5RU81_9MYCO</name>
<reference evidence="3" key="1">
    <citation type="submission" date="2015-07" db="EMBL/GenBank/DDBJ databases">
        <authorList>
            <person name="Urmite Genomes"/>
        </authorList>
    </citation>
    <scope>NUCLEOTIDE SEQUENCE [LARGE SCALE GENOMIC DNA]</scope>
    <source>
        <strain evidence="3">type strain: ATCC 49404</strain>
    </source>
</reference>
<dbReference type="STRING" id="146018.BN2156_03988"/>
<gene>
    <name evidence="2" type="ORF">BN2156_03988</name>
</gene>
<sequence>MELLEVGLHDEVLLLDLLNTTPVVDGRQRDVLAEPAQARAWLDEHGMAEAELAELIAARNVLQAVVRGTGSAVAVESFLDEAALRAHATENGLRWDIDADHGRRGAVRAILAWDAVRATNPGRLRACGNPDCRLFLIDRSKPNTARWCSMATCGNRMKARRHHQRVKSAKTDGLP</sequence>
<dbReference type="RefSeq" id="WP_090516672.1">
    <property type="nucleotide sequence ID" value="NZ_CWKH01000002.1"/>
</dbReference>
<proteinExistence type="predicted"/>
<dbReference type="Proteomes" id="UP000199147">
    <property type="component" value="Unassembled WGS sequence"/>
</dbReference>
<dbReference type="PANTHER" id="PTHR35525:SF3">
    <property type="entry name" value="BLL6575 PROTEIN"/>
    <property type="match status" value="1"/>
</dbReference>
<accession>A0A0H5RU81</accession>
<dbReference type="Pfam" id="PF11706">
    <property type="entry name" value="zf-CGNR"/>
    <property type="match status" value="1"/>
</dbReference>
<dbReference type="OrthoDB" id="123307at2"/>
<dbReference type="InterPro" id="IPR023286">
    <property type="entry name" value="ABATE_dom_sf"/>
</dbReference>
<organism evidence="2 3">
    <name type="scientific">Mycolicibacterium neworleansense</name>
    <dbReference type="NCBI Taxonomy" id="146018"/>
    <lineage>
        <taxon>Bacteria</taxon>
        <taxon>Bacillati</taxon>
        <taxon>Actinomycetota</taxon>
        <taxon>Actinomycetes</taxon>
        <taxon>Mycobacteriales</taxon>
        <taxon>Mycobacteriaceae</taxon>
        <taxon>Mycolicibacterium</taxon>
    </lineage>
</organism>
<dbReference type="Gene3D" id="1.10.3300.10">
    <property type="entry name" value="Jann2411-like domain"/>
    <property type="match status" value="1"/>
</dbReference>
<dbReference type="Pfam" id="PF07336">
    <property type="entry name" value="ABATE"/>
    <property type="match status" value="1"/>
</dbReference>
<dbReference type="PANTHER" id="PTHR35525">
    <property type="entry name" value="BLL6575 PROTEIN"/>
    <property type="match status" value="1"/>
</dbReference>
<dbReference type="AlphaFoldDB" id="A0A0H5RU81"/>
<dbReference type="SUPFAM" id="SSF160904">
    <property type="entry name" value="Jann2411-like"/>
    <property type="match status" value="1"/>
</dbReference>
<feature type="domain" description="Zinc finger CGNR" evidence="1">
    <location>
        <begin position="123"/>
        <end position="165"/>
    </location>
</feature>
<dbReference type="EMBL" id="CWKH01000002">
    <property type="protein sequence ID" value="CRZ17107.1"/>
    <property type="molecule type" value="Genomic_DNA"/>
</dbReference>
<dbReference type="InterPro" id="IPR010852">
    <property type="entry name" value="ABATE"/>
</dbReference>
<keyword evidence="3" id="KW-1185">Reference proteome</keyword>
<evidence type="ECO:0000313" key="3">
    <source>
        <dbReference type="Proteomes" id="UP000199147"/>
    </source>
</evidence>
<evidence type="ECO:0000313" key="2">
    <source>
        <dbReference type="EMBL" id="CRZ17107.1"/>
    </source>
</evidence>